<dbReference type="Proteomes" id="UP000638648">
    <property type="component" value="Unassembled WGS sequence"/>
</dbReference>
<dbReference type="PROSITE" id="PS51257">
    <property type="entry name" value="PROKAR_LIPOPROTEIN"/>
    <property type="match status" value="1"/>
</dbReference>
<protein>
    <submittedName>
        <fullName evidence="1">(2Fe-2S) ferredoxin</fullName>
    </submittedName>
</protein>
<gene>
    <name evidence="1" type="ORF">HEB94_000277</name>
</gene>
<organism evidence="1 2">
    <name type="scientific">Actinopolymorpha pittospori</name>
    <dbReference type="NCBI Taxonomy" id="648752"/>
    <lineage>
        <taxon>Bacteria</taxon>
        <taxon>Bacillati</taxon>
        <taxon>Actinomycetota</taxon>
        <taxon>Actinomycetes</taxon>
        <taxon>Propionibacteriales</taxon>
        <taxon>Actinopolymorphaceae</taxon>
        <taxon>Actinopolymorpha</taxon>
    </lineage>
</organism>
<dbReference type="Gene3D" id="3.40.30.10">
    <property type="entry name" value="Glutaredoxin"/>
    <property type="match status" value="1"/>
</dbReference>
<evidence type="ECO:0000313" key="1">
    <source>
        <dbReference type="EMBL" id="MBE1603429.1"/>
    </source>
</evidence>
<comment type="caution">
    <text evidence="1">The sequence shown here is derived from an EMBL/GenBank/DDBJ whole genome shotgun (WGS) entry which is preliminary data.</text>
</comment>
<evidence type="ECO:0000313" key="2">
    <source>
        <dbReference type="Proteomes" id="UP000638648"/>
    </source>
</evidence>
<name>A0A927MMU4_9ACTN</name>
<dbReference type="AlphaFoldDB" id="A0A927MMU4"/>
<sequence length="134" mass="13920">MARREISSPAAHVGASCTVTVCRGCCCGTAKVSRIDHAAQLARLCHALGSDVRVRLSGCLDVCAYGNVLVVQPSATGRTAGGRPMWLGLVNDLEVVDVIAAWVRAGGPGLVEPSDVLALYAFTPSRRLSQALSS</sequence>
<dbReference type="EMBL" id="JADBEM010000001">
    <property type="protein sequence ID" value="MBE1603429.1"/>
    <property type="molecule type" value="Genomic_DNA"/>
</dbReference>
<accession>A0A927MMU4</accession>
<reference evidence="1" key="1">
    <citation type="submission" date="2020-10" db="EMBL/GenBank/DDBJ databases">
        <title>Sequencing the genomes of 1000 actinobacteria strains.</title>
        <authorList>
            <person name="Klenk H.-P."/>
        </authorList>
    </citation>
    <scope>NUCLEOTIDE SEQUENCE</scope>
    <source>
        <strain evidence="1">DSM 45354</strain>
    </source>
</reference>
<keyword evidence="2" id="KW-1185">Reference proteome</keyword>
<proteinExistence type="predicted"/>